<proteinExistence type="inferred from homology"/>
<dbReference type="NCBIfam" id="TIGR00653">
    <property type="entry name" value="GlnA"/>
    <property type="match status" value="1"/>
</dbReference>
<dbReference type="PROSITE" id="PS51986">
    <property type="entry name" value="GS_BETA_GRASP"/>
    <property type="match status" value="1"/>
</dbReference>
<feature type="binding site" evidence="14">
    <location>
        <position position="207"/>
    </location>
    <ligand>
        <name>ATP</name>
        <dbReference type="ChEBI" id="CHEBI:30616"/>
    </ligand>
</feature>
<gene>
    <name evidence="21" type="primary">glnA_1</name>
    <name evidence="21" type="ORF">V22_11160</name>
</gene>
<feature type="binding site" evidence="14">
    <location>
        <position position="339"/>
    </location>
    <ligand>
        <name>ATP</name>
        <dbReference type="ChEBI" id="CHEBI:30616"/>
    </ligand>
</feature>
<dbReference type="InterPro" id="IPR014746">
    <property type="entry name" value="Gln_synth/guanido_kin_cat_dom"/>
</dbReference>
<evidence type="ECO:0000256" key="18">
    <source>
        <dbReference type="RuleBase" id="RU000384"/>
    </source>
</evidence>
<dbReference type="PROSITE" id="PS51987">
    <property type="entry name" value="GS_CATALYTIC"/>
    <property type="match status" value="1"/>
</dbReference>
<dbReference type="SUPFAM" id="SSF54368">
    <property type="entry name" value="Glutamine synthetase, N-terminal domain"/>
    <property type="match status" value="1"/>
</dbReference>
<evidence type="ECO:0000256" key="2">
    <source>
        <dbReference type="ARBA" id="ARBA00009897"/>
    </source>
</evidence>
<feature type="binding site" evidence="15">
    <location>
        <position position="212"/>
    </location>
    <ligand>
        <name>Mg(2+)</name>
        <dbReference type="ChEBI" id="CHEBI:18420"/>
        <label>1</label>
    </ligand>
</feature>
<dbReference type="InterPro" id="IPR036651">
    <property type="entry name" value="Gln_synt_N_sf"/>
</dbReference>
<dbReference type="FunFam" id="3.30.590.10:FF:000001">
    <property type="entry name" value="Glutamine synthetase"/>
    <property type="match status" value="1"/>
</dbReference>
<dbReference type="KEGG" id="chya:V22_11160"/>
<dbReference type="OrthoDB" id="9807095at2"/>
<dbReference type="Pfam" id="PF03951">
    <property type="entry name" value="Gln-synt_N"/>
    <property type="match status" value="1"/>
</dbReference>
<feature type="binding site" evidence="13">
    <location>
        <position position="339"/>
    </location>
    <ligand>
        <name>L-glutamate</name>
        <dbReference type="ChEBI" id="CHEBI:29985"/>
    </ligand>
</feature>
<keyword evidence="6 16" id="KW-0597">Phosphoprotein</keyword>
<evidence type="ECO:0000256" key="13">
    <source>
        <dbReference type="PIRSR" id="PIRSR604809-1"/>
    </source>
</evidence>
<evidence type="ECO:0000313" key="21">
    <source>
        <dbReference type="EMBL" id="QDT63889.1"/>
    </source>
</evidence>
<accession>A0A517T688</accession>
<dbReference type="PANTHER" id="PTHR43407">
    <property type="entry name" value="GLUTAMINE SYNTHETASE"/>
    <property type="match status" value="1"/>
</dbReference>
<dbReference type="GO" id="GO:0016020">
    <property type="term" value="C:membrane"/>
    <property type="evidence" value="ECO:0007669"/>
    <property type="project" value="TreeGrafter"/>
</dbReference>
<keyword evidence="5" id="KW-0963">Cytoplasm</keyword>
<protein>
    <recommendedName>
        <fullName evidence="4">Glutamine synthetase</fullName>
    </recommendedName>
    <alternativeName>
        <fullName evidence="12">Glutamate--ammonia ligase</fullName>
    </alternativeName>
</protein>
<dbReference type="InterPro" id="IPR027303">
    <property type="entry name" value="Gln_synth_gly_rich_site"/>
</dbReference>
<dbReference type="InterPro" id="IPR008146">
    <property type="entry name" value="Gln_synth_cat_dom"/>
</dbReference>
<keyword evidence="22" id="KW-1185">Reference proteome</keyword>
<feature type="binding site" evidence="13">
    <location>
        <position position="327"/>
    </location>
    <ligand>
        <name>L-glutamate</name>
        <dbReference type="ChEBI" id="CHEBI:29985"/>
    </ligand>
</feature>
<feature type="binding site" evidence="15">
    <location>
        <position position="220"/>
    </location>
    <ligand>
        <name>Mg(2+)</name>
        <dbReference type="ChEBI" id="CHEBI:18420"/>
        <label>1</label>
    </ligand>
</feature>
<comment type="cofactor">
    <cofactor evidence="15">
        <name>Mg(2+)</name>
        <dbReference type="ChEBI" id="CHEBI:18420"/>
    </cofactor>
    <text evidence="15">Binds 2 Mg(2+) ions per subunit.</text>
</comment>
<evidence type="ECO:0000256" key="9">
    <source>
        <dbReference type="ARBA" id="ARBA00022741"/>
    </source>
</evidence>
<evidence type="ECO:0000259" key="20">
    <source>
        <dbReference type="PROSITE" id="PS51987"/>
    </source>
</evidence>
<evidence type="ECO:0000256" key="16">
    <source>
        <dbReference type="PIRSR" id="PIRSR604809-50"/>
    </source>
</evidence>
<dbReference type="SUPFAM" id="SSF55931">
    <property type="entry name" value="Glutamine synthetase/guanido kinase"/>
    <property type="match status" value="1"/>
</dbReference>
<evidence type="ECO:0000256" key="15">
    <source>
        <dbReference type="PIRSR" id="PIRSR604809-3"/>
    </source>
</evidence>
<dbReference type="InterPro" id="IPR008147">
    <property type="entry name" value="Gln_synt_N"/>
</dbReference>
<evidence type="ECO:0000313" key="22">
    <source>
        <dbReference type="Proteomes" id="UP000319976"/>
    </source>
</evidence>
<evidence type="ECO:0000256" key="3">
    <source>
        <dbReference type="ARBA" id="ARBA00011354"/>
    </source>
</evidence>
<evidence type="ECO:0000256" key="7">
    <source>
        <dbReference type="ARBA" id="ARBA00022598"/>
    </source>
</evidence>
<keyword evidence="7 21" id="KW-0436">Ligase</keyword>
<dbReference type="GO" id="GO:0005524">
    <property type="term" value="F:ATP binding"/>
    <property type="evidence" value="ECO:0007669"/>
    <property type="project" value="UniProtKB-KW"/>
</dbReference>
<sequence length="470" mass="52592">MSPSEVFAFAKENDVVQIDVKFCDIFGQWQHCTYPIAILDEGIFEDGLGFDGSSIRGWQAINMSDMLMVPDPATAKLDPFFSQPTLSLLADIFDPITKEAYNKDPRHVAKKGLAYLEQSGIGDTCYIGPEPEFFIFDDVRFDSSQYTSYYEIDSVEAAWNTGRDEGPNLGHKPPYKGGYFPVSPIDSYGDIRTEMVRVMEQCGIVVEAHHHEVATAGQCEIDMQFAPLLKMADQFLWYKYIIKNVAKRYGKTVTFMPKPVFDDNGSGMHTHISLWKAGNPLMAGSGYAGMSELGLHAIGGILKHGRALIAFSNPTANSFHRLVPGFEAPVTLAMSQRNRSAACRIPMYSASPKSKRVEFRCPDPTACGYLSFTALMMAMIDGIQNKIDPGDPLDRDIYDMTPEELAETNVAPQSLSEALSSLEEDHDFLTKGDVFSQDLIDTFISFKRKEEIDQLRLRPHPFEFDLYYNA</sequence>
<dbReference type="GO" id="GO:0006542">
    <property type="term" value="P:glutamine biosynthetic process"/>
    <property type="evidence" value="ECO:0007669"/>
    <property type="project" value="InterPro"/>
</dbReference>
<comment type="subunit">
    <text evidence="3">Oligomer of 12 subunits arranged in the form of two hexagons.</text>
</comment>
<feature type="binding site" evidence="14">
    <location>
        <begin position="271"/>
        <end position="273"/>
    </location>
    <ligand>
        <name>ATP</name>
        <dbReference type="ChEBI" id="CHEBI:30616"/>
    </ligand>
</feature>
<feature type="binding site" evidence="13">
    <location>
        <position position="321"/>
    </location>
    <ligand>
        <name>L-glutamate</name>
        <dbReference type="ChEBI" id="CHEBI:29985"/>
    </ligand>
</feature>
<evidence type="ECO:0000256" key="8">
    <source>
        <dbReference type="ARBA" id="ARBA00022723"/>
    </source>
</evidence>
<feature type="domain" description="GS beta-grasp" evidence="19">
    <location>
        <begin position="13"/>
        <end position="97"/>
    </location>
</feature>
<dbReference type="AlphaFoldDB" id="A0A517T688"/>
<dbReference type="GO" id="GO:0005737">
    <property type="term" value="C:cytoplasm"/>
    <property type="evidence" value="ECO:0007669"/>
    <property type="project" value="UniProtKB-SubCell"/>
</dbReference>
<dbReference type="EMBL" id="CP036316">
    <property type="protein sequence ID" value="QDT63889.1"/>
    <property type="molecule type" value="Genomic_DNA"/>
</dbReference>
<dbReference type="PROSITE" id="PS00182">
    <property type="entry name" value="GLNA_ADENYLATION"/>
    <property type="match status" value="1"/>
</dbReference>
<feature type="binding site" evidence="15">
    <location>
        <position position="132"/>
    </location>
    <ligand>
        <name>Mg(2+)</name>
        <dbReference type="ChEBI" id="CHEBI:18420"/>
        <label>1</label>
    </ligand>
</feature>
<dbReference type="Proteomes" id="UP000319976">
    <property type="component" value="Chromosome"/>
</dbReference>
<evidence type="ECO:0000256" key="11">
    <source>
        <dbReference type="ARBA" id="ARBA00022842"/>
    </source>
</evidence>
<dbReference type="GO" id="GO:0004356">
    <property type="term" value="F:glutamine synthetase activity"/>
    <property type="evidence" value="ECO:0007669"/>
    <property type="project" value="InterPro"/>
</dbReference>
<organism evidence="21 22">
    <name type="scientific">Calycomorphotria hydatis</name>
    <dbReference type="NCBI Taxonomy" id="2528027"/>
    <lineage>
        <taxon>Bacteria</taxon>
        <taxon>Pseudomonadati</taxon>
        <taxon>Planctomycetota</taxon>
        <taxon>Planctomycetia</taxon>
        <taxon>Planctomycetales</taxon>
        <taxon>Planctomycetaceae</taxon>
        <taxon>Calycomorphotria</taxon>
    </lineage>
</organism>
<keyword evidence="10 14" id="KW-0067">ATP-binding</keyword>
<reference evidence="21 22" key="1">
    <citation type="submission" date="2019-02" db="EMBL/GenBank/DDBJ databases">
        <title>Deep-cultivation of Planctomycetes and their phenomic and genomic characterization uncovers novel biology.</title>
        <authorList>
            <person name="Wiegand S."/>
            <person name="Jogler M."/>
            <person name="Boedeker C."/>
            <person name="Pinto D."/>
            <person name="Vollmers J."/>
            <person name="Rivas-Marin E."/>
            <person name="Kohn T."/>
            <person name="Peeters S.H."/>
            <person name="Heuer A."/>
            <person name="Rast P."/>
            <person name="Oberbeckmann S."/>
            <person name="Bunk B."/>
            <person name="Jeske O."/>
            <person name="Meyerdierks A."/>
            <person name="Storesund J.E."/>
            <person name="Kallscheuer N."/>
            <person name="Luecker S."/>
            <person name="Lage O.M."/>
            <person name="Pohl T."/>
            <person name="Merkel B.J."/>
            <person name="Hornburger P."/>
            <person name="Mueller R.-W."/>
            <person name="Bruemmer F."/>
            <person name="Labrenz M."/>
            <person name="Spormann A.M."/>
            <person name="Op den Camp H."/>
            <person name="Overmann J."/>
            <person name="Amann R."/>
            <person name="Jetten M.S.M."/>
            <person name="Mascher T."/>
            <person name="Medema M.H."/>
            <person name="Devos D.P."/>
            <person name="Kaster A.-K."/>
            <person name="Ovreas L."/>
            <person name="Rohde M."/>
            <person name="Galperin M.Y."/>
            <person name="Jogler C."/>
        </authorList>
    </citation>
    <scope>NUCLEOTIDE SEQUENCE [LARGE SCALE GENOMIC DNA]</scope>
    <source>
        <strain evidence="21 22">V22</strain>
    </source>
</reference>
<feature type="binding site" evidence="13">
    <location>
        <begin position="264"/>
        <end position="265"/>
    </location>
    <ligand>
        <name>L-glutamate</name>
        <dbReference type="ChEBI" id="CHEBI:29985"/>
    </ligand>
</feature>
<evidence type="ECO:0000256" key="1">
    <source>
        <dbReference type="ARBA" id="ARBA00004496"/>
    </source>
</evidence>
<dbReference type="Gene3D" id="3.10.20.70">
    <property type="entry name" value="Glutamine synthetase, N-terminal domain"/>
    <property type="match status" value="1"/>
</dbReference>
<dbReference type="Pfam" id="PF00120">
    <property type="entry name" value="Gln-synt_C"/>
    <property type="match status" value="1"/>
</dbReference>
<keyword evidence="9 14" id="KW-0547">Nucleotide-binding</keyword>
<dbReference type="PANTHER" id="PTHR43407:SF1">
    <property type="entry name" value="LENGSIN"/>
    <property type="match status" value="1"/>
</dbReference>
<keyword evidence="11 15" id="KW-0460">Magnesium</keyword>
<keyword evidence="8 15" id="KW-0479">Metal-binding</keyword>
<feature type="binding site" evidence="15">
    <location>
        <position position="269"/>
    </location>
    <ligand>
        <name>Mg(2+)</name>
        <dbReference type="ChEBI" id="CHEBI:18420"/>
        <label>1</label>
    </ligand>
</feature>
<dbReference type="SMART" id="SM01230">
    <property type="entry name" value="Gln-synt_C"/>
    <property type="match status" value="1"/>
</dbReference>
<evidence type="ECO:0000259" key="19">
    <source>
        <dbReference type="PROSITE" id="PS51986"/>
    </source>
</evidence>
<evidence type="ECO:0000256" key="12">
    <source>
        <dbReference type="ARBA" id="ARBA00030668"/>
    </source>
</evidence>
<feature type="binding site" evidence="13">
    <location>
        <position position="360"/>
    </location>
    <ligand>
        <name>L-glutamate</name>
        <dbReference type="ChEBI" id="CHEBI:29985"/>
    </ligand>
</feature>
<feature type="domain" description="GS catalytic" evidence="20">
    <location>
        <begin position="105"/>
        <end position="470"/>
    </location>
</feature>
<evidence type="ECO:0000256" key="5">
    <source>
        <dbReference type="ARBA" id="ARBA00022490"/>
    </source>
</evidence>
<name>A0A517T688_9PLAN</name>
<dbReference type="GO" id="GO:0019740">
    <property type="term" value="P:nitrogen utilization"/>
    <property type="evidence" value="ECO:0007669"/>
    <property type="project" value="TreeGrafter"/>
</dbReference>
<evidence type="ECO:0000256" key="6">
    <source>
        <dbReference type="ARBA" id="ARBA00022553"/>
    </source>
</evidence>
<comment type="similarity">
    <text evidence="2 17 18">Belongs to the glutamine synthetase family.</text>
</comment>
<evidence type="ECO:0000256" key="4">
    <source>
        <dbReference type="ARBA" id="ARBA00021364"/>
    </source>
</evidence>
<dbReference type="Gene3D" id="3.30.590.10">
    <property type="entry name" value="Glutamine synthetase/guanido kinase, catalytic domain"/>
    <property type="match status" value="1"/>
</dbReference>
<evidence type="ECO:0000256" key="14">
    <source>
        <dbReference type="PIRSR" id="PIRSR604809-2"/>
    </source>
</evidence>
<evidence type="ECO:0000256" key="17">
    <source>
        <dbReference type="PROSITE-ProRule" id="PRU01330"/>
    </source>
</evidence>
<dbReference type="InterPro" id="IPR004809">
    <property type="entry name" value="Gln_synth_I"/>
</dbReference>
<feature type="binding site" evidence="15">
    <location>
        <position position="130"/>
    </location>
    <ligand>
        <name>Mg(2+)</name>
        <dbReference type="ChEBI" id="CHEBI:18420"/>
        <label>1</label>
    </ligand>
</feature>
<dbReference type="GO" id="GO:0046872">
    <property type="term" value="F:metal ion binding"/>
    <property type="evidence" value="ECO:0007669"/>
    <property type="project" value="UniProtKB-KW"/>
</dbReference>
<feature type="binding site" evidence="14">
    <location>
        <position position="353"/>
    </location>
    <ligand>
        <name>ATP</name>
        <dbReference type="ChEBI" id="CHEBI:30616"/>
    </ligand>
</feature>
<comment type="subcellular location">
    <subcellularLocation>
        <location evidence="1">Cytoplasm</location>
    </subcellularLocation>
</comment>
<dbReference type="PROSITE" id="PS00181">
    <property type="entry name" value="GLNA_ATP"/>
    <property type="match status" value="1"/>
</dbReference>
<evidence type="ECO:0000256" key="10">
    <source>
        <dbReference type="ARBA" id="ARBA00022840"/>
    </source>
</evidence>
<feature type="binding site" evidence="15">
    <location>
        <position position="358"/>
    </location>
    <ligand>
        <name>Mg(2+)</name>
        <dbReference type="ChEBI" id="CHEBI:18420"/>
        <label>1</label>
    </ligand>
</feature>
<dbReference type="InterPro" id="IPR001637">
    <property type="entry name" value="Gln_synth_I_adenylation_site"/>
</dbReference>
<feature type="modified residue" description="O-AMP-tyrosine" evidence="16">
    <location>
        <position position="398"/>
    </location>
</feature>
<dbReference type="RefSeq" id="WP_145260552.1">
    <property type="nucleotide sequence ID" value="NZ_CP036316.1"/>
</dbReference>